<evidence type="ECO:0000256" key="2">
    <source>
        <dbReference type="ARBA" id="ARBA00023125"/>
    </source>
</evidence>
<dbReference type="EMBL" id="VDES01000003">
    <property type="protein sequence ID" value="MBA1375892.1"/>
    <property type="molecule type" value="Genomic_DNA"/>
</dbReference>
<evidence type="ECO:0000256" key="3">
    <source>
        <dbReference type="ARBA" id="ARBA00023163"/>
    </source>
</evidence>
<dbReference type="InterPro" id="IPR050109">
    <property type="entry name" value="HTH-type_TetR-like_transc_reg"/>
</dbReference>
<dbReference type="Gene3D" id="1.10.10.60">
    <property type="entry name" value="Homeodomain-like"/>
    <property type="match status" value="1"/>
</dbReference>
<dbReference type="InterPro" id="IPR001647">
    <property type="entry name" value="HTH_TetR"/>
</dbReference>
<evidence type="ECO:0000259" key="5">
    <source>
        <dbReference type="PROSITE" id="PS50977"/>
    </source>
</evidence>
<evidence type="ECO:0000256" key="1">
    <source>
        <dbReference type="ARBA" id="ARBA00023015"/>
    </source>
</evidence>
<dbReference type="PROSITE" id="PS50977">
    <property type="entry name" value="HTH_TETR_2"/>
    <property type="match status" value="1"/>
</dbReference>
<dbReference type="Gene3D" id="1.10.357.10">
    <property type="entry name" value="Tetracycline Repressor, domain 2"/>
    <property type="match status" value="1"/>
</dbReference>
<dbReference type="InterPro" id="IPR009057">
    <property type="entry name" value="Homeodomain-like_sf"/>
</dbReference>
<dbReference type="GO" id="GO:0003700">
    <property type="term" value="F:DNA-binding transcription factor activity"/>
    <property type="evidence" value="ECO:0007669"/>
    <property type="project" value="TreeGrafter"/>
</dbReference>
<gene>
    <name evidence="6" type="ORF">FG486_16225</name>
</gene>
<dbReference type="AlphaFoldDB" id="A0A7V8U9Y2"/>
<dbReference type="RefSeq" id="WP_181268299.1">
    <property type="nucleotide sequence ID" value="NZ_BAAAGB010000001.1"/>
</dbReference>
<feature type="DNA-binding region" description="H-T-H motif" evidence="4">
    <location>
        <begin position="42"/>
        <end position="61"/>
    </location>
</feature>
<accession>A0A7V8U9Y2</accession>
<sequence length="213" mass="23503">MQSAVPNKPVGTVRETQRLATKSTILDVAIEHFAARGFEGSSLPDIAKDCGSRVSLILYHFGSKLGLWEACIASVYDAVERKIDAAAPQIAAASGIERLQIAIATYIRATAAYPAFHRLLFQEAMQDSDRLSWLVEHHQRAISDRMVALIEEAKMAKLLPADASSMHLKFVLSGMFALPIAFAPEYRLLAREEPIDDTFIDRHIALCLRLIVG</sequence>
<comment type="caution">
    <text evidence="6">The sequence shown here is derived from an EMBL/GenBank/DDBJ whole genome shotgun (WGS) entry which is preliminary data.</text>
</comment>
<dbReference type="SUPFAM" id="SSF48498">
    <property type="entry name" value="Tetracyclin repressor-like, C-terminal domain"/>
    <property type="match status" value="1"/>
</dbReference>
<keyword evidence="7" id="KW-1185">Reference proteome</keyword>
<evidence type="ECO:0000256" key="4">
    <source>
        <dbReference type="PROSITE-ProRule" id="PRU00335"/>
    </source>
</evidence>
<dbReference type="Proteomes" id="UP000589292">
    <property type="component" value="Unassembled WGS sequence"/>
</dbReference>
<organism evidence="6 7">
    <name type="scientific">Sphingomonas ursincola</name>
    <dbReference type="NCBI Taxonomy" id="56361"/>
    <lineage>
        <taxon>Bacteria</taxon>
        <taxon>Pseudomonadati</taxon>
        <taxon>Pseudomonadota</taxon>
        <taxon>Alphaproteobacteria</taxon>
        <taxon>Sphingomonadales</taxon>
        <taxon>Sphingomonadaceae</taxon>
        <taxon>Sphingomonas</taxon>
    </lineage>
</organism>
<proteinExistence type="predicted"/>
<feature type="domain" description="HTH tetR-type" evidence="5">
    <location>
        <begin position="19"/>
        <end position="79"/>
    </location>
</feature>
<dbReference type="SUPFAM" id="SSF46689">
    <property type="entry name" value="Homeodomain-like"/>
    <property type="match status" value="1"/>
</dbReference>
<name>A0A7V8U9Y2_9SPHN</name>
<evidence type="ECO:0000313" key="6">
    <source>
        <dbReference type="EMBL" id="MBA1375892.1"/>
    </source>
</evidence>
<keyword evidence="3" id="KW-0804">Transcription</keyword>
<evidence type="ECO:0000313" key="7">
    <source>
        <dbReference type="Proteomes" id="UP000589292"/>
    </source>
</evidence>
<dbReference type="PANTHER" id="PTHR30055">
    <property type="entry name" value="HTH-TYPE TRANSCRIPTIONAL REGULATOR RUTR"/>
    <property type="match status" value="1"/>
</dbReference>
<protein>
    <submittedName>
        <fullName evidence="6">TetR family transcriptional regulator</fullName>
    </submittedName>
</protein>
<dbReference type="GO" id="GO:0000976">
    <property type="term" value="F:transcription cis-regulatory region binding"/>
    <property type="evidence" value="ECO:0007669"/>
    <property type="project" value="TreeGrafter"/>
</dbReference>
<keyword evidence="2 4" id="KW-0238">DNA-binding</keyword>
<keyword evidence="1" id="KW-0805">Transcription regulation</keyword>
<dbReference type="PANTHER" id="PTHR30055:SF234">
    <property type="entry name" value="HTH-TYPE TRANSCRIPTIONAL REGULATOR BETI"/>
    <property type="match status" value="1"/>
</dbReference>
<dbReference type="InterPro" id="IPR036271">
    <property type="entry name" value="Tet_transcr_reg_TetR-rel_C_sf"/>
</dbReference>
<reference evidence="6 7" key="1">
    <citation type="journal article" date="1994" name="Int. J. Syst. Bacteriol.">
        <title>Phylogenetic positions of novel aerobic, bacteriochlorophyll a-containing bacteria and description of Roseococcus thiosulfatophilus gen. nov., sp. nov., Erythromicrobium ramosum gen. nov., sp. nov., and Erythrobacter litoralis sp. nov.</title>
        <authorList>
            <person name="Yurkov V."/>
            <person name="Stackebrandt E."/>
            <person name="Holmes A."/>
            <person name="Fuerst J.A."/>
            <person name="Hugenholtz P."/>
            <person name="Golecki J."/>
            <person name="Gad'on N."/>
            <person name="Gorlenko V.M."/>
            <person name="Kompantseva E.I."/>
            <person name="Drews G."/>
        </authorList>
    </citation>
    <scope>NUCLEOTIDE SEQUENCE [LARGE SCALE GENOMIC DNA]</scope>
    <source>
        <strain evidence="6 7">KR-99</strain>
    </source>
</reference>
<dbReference type="Pfam" id="PF00440">
    <property type="entry name" value="TetR_N"/>
    <property type="match status" value="1"/>
</dbReference>